<dbReference type="SUPFAM" id="SSF56601">
    <property type="entry name" value="beta-lactamase/transpeptidase-like"/>
    <property type="match status" value="1"/>
</dbReference>
<gene>
    <name evidence="6" type="ORF">LX80_01284</name>
</gene>
<dbReference type="InterPro" id="IPR012338">
    <property type="entry name" value="Beta-lactam/transpept-like"/>
</dbReference>
<organism evidence="6 7">
    <name type="scientific">Hydrotalea sandarakina</name>
    <dbReference type="NCBI Taxonomy" id="1004304"/>
    <lineage>
        <taxon>Bacteria</taxon>
        <taxon>Pseudomonadati</taxon>
        <taxon>Bacteroidota</taxon>
        <taxon>Chitinophagia</taxon>
        <taxon>Chitinophagales</taxon>
        <taxon>Chitinophagaceae</taxon>
        <taxon>Hydrotalea</taxon>
    </lineage>
</organism>
<dbReference type="OrthoDB" id="9804124at2"/>
<keyword evidence="7" id="KW-1185">Reference proteome</keyword>
<feature type="transmembrane region" description="Helical" evidence="4">
    <location>
        <begin position="12"/>
        <end position="32"/>
    </location>
</feature>
<dbReference type="InterPro" id="IPR036138">
    <property type="entry name" value="PBP_dimer_sf"/>
</dbReference>
<keyword evidence="4" id="KW-0812">Transmembrane</keyword>
<evidence type="ECO:0000256" key="4">
    <source>
        <dbReference type="SAM" id="Phobius"/>
    </source>
</evidence>
<evidence type="ECO:0000256" key="2">
    <source>
        <dbReference type="ARBA" id="ARBA00022645"/>
    </source>
</evidence>
<protein>
    <submittedName>
        <fullName evidence="6">Cell division protein FtsI (Penicillin-binding protein 3)</fullName>
    </submittedName>
</protein>
<evidence type="ECO:0000256" key="1">
    <source>
        <dbReference type="ARBA" id="ARBA00004370"/>
    </source>
</evidence>
<evidence type="ECO:0000313" key="6">
    <source>
        <dbReference type="EMBL" id="PZX63633.1"/>
    </source>
</evidence>
<feature type="domain" description="PASTA" evidence="5">
    <location>
        <begin position="644"/>
        <end position="702"/>
    </location>
</feature>
<dbReference type="InterPro" id="IPR001460">
    <property type="entry name" value="PCN-bd_Tpept"/>
</dbReference>
<dbReference type="GO" id="GO:0004180">
    <property type="term" value="F:carboxypeptidase activity"/>
    <property type="evidence" value="ECO:0007669"/>
    <property type="project" value="UniProtKB-KW"/>
</dbReference>
<keyword evidence="2" id="KW-0645">Protease</keyword>
<dbReference type="PANTHER" id="PTHR30627">
    <property type="entry name" value="PEPTIDOGLYCAN D,D-TRANSPEPTIDASE"/>
    <property type="match status" value="1"/>
</dbReference>
<comment type="caution">
    <text evidence="6">The sequence shown here is derived from an EMBL/GenBank/DDBJ whole genome shotgun (WGS) entry which is preliminary data.</text>
</comment>
<dbReference type="SUPFAM" id="SSF56519">
    <property type="entry name" value="Penicillin binding protein dimerisation domain"/>
    <property type="match status" value="1"/>
</dbReference>
<dbReference type="GO" id="GO:0008658">
    <property type="term" value="F:penicillin binding"/>
    <property type="evidence" value="ECO:0007669"/>
    <property type="project" value="InterPro"/>
</dbReference>
<dbReference type="GO" id="GO:0071555">
    <property type="term" value="P:cell wall organization"/>
    <property type="evidence" value="ECO:0007669"/>
    <property type="project" value="TreeGrafter"/>
</dbReference>
<dbReference type="InterPro" id="IPR005543">
    <property type="entry name" value="PASTA_dom"/>
</dbReference>
<dbReference type="Gene3D" id="3.40.710.10">
    <property type="entry name" value="DD-peptidase/beta-lactamase superfamily"/>
    <property type="match status" value="1"/>
</dbReference>
<dbReference type="GO" id="GO:0051301">
    <property type="term" value="P:cell division"/>
    <property type="evidence" value="ECO:0007669"/>
    <property type="project" value="UniProtKB-KW"/>
</dbReference>
<dbReference type="InterPro" id="IPR050515">
    <property type="entry name" value="Beta-lactam/transpept"/>
</dbReference>
<dbReference type="RefSeq" id="WP_111294409.1">
    <property type="nucleotide sequence ID" value="NZ_QKZV01000003.1"/>
</dbReference>
<dbReference type="InterPro" id="IPR005311">
    <property type="entry name" value="PBP_dimer"/>
</dbReference>
<dbReference type="EMBL" id="QKZV01000003">
    <property type="protein sequence ID" value="PZX63633.1"/>
    <property type="molecule type" value="Genomic_DNA"/>
</dbReference>
<evidence type="ECO:0000259" key="5">
    <source>
        <dbReference type="PROSITE" id="PS51178"/>
    </source>
</evidence>
<dbReference type="CDD" id="cd06575">
    <property type="entry name" value="PASTA_Pbp2x-like_2"/>
    <property type="match status" value="1"/>
</dbReference>
<dbReference type="Gene3D" id="3.90.1310.10">
    <property type="entry name" value="Penicillin-binding protein 2a (Domain 2)"/>
    <property type="match status" value="1"/>
</dbReference>
<sequence>MNVKNDILWRVYLIYILVVVAGVFIFGKAVYIQQVQGKYWKSLSDSLHERYVETDAERGTIYSEDGEMLSTSIPQFDIYVDFGAEGLREKNGKRFRENIDSLSIALANLFKDASAAEYKRILIKGYKEKFRYYLLKKNISYEQYTAMKSFPLVRLGKNKSGFIADDKSIRLNPYKMLAFRTIGLDRDSFKVGLELSYDSILKGKSGTRLVRFIAGGVGVPVDGAYESEAVNGKDIITNIDVLIQEITENALLKMLVQNDAEHGCAIVMETSTGKIKAMANLGKGQDGNYYENYNYAINASEPGSTFKLATLMALLEDKKITLNQTVNLHGGTLKIADRTVLDAEQHGNYEVTAKQAFELSSNVGMAEMALEAYRNNPSAFIKQLHNFRLDEKTGIDLVGERNSTIIKPGSKNWSATTLPWMAFGYNVEVTPLQTLTLYNAIANNGKMMKPYLVNAITEEGRVLKKIEPEVLINKICSNSTLKQVKESLEGVCINGTAKKLFKNSPYPVAGKTGTALVAEGNKGYANKVYQSSFAGYFPANHPQYTCIVVIKNKPFAKVFYGADVAGVVFKEIADRLYTLYVKQNNTQMFASAIDSSYFNYIGYKNDALTLVQSLKIKTKDSANIVDDWVGIAGTKAGAKLYSKSVQLNKMPALTGMGLKDVMYLCGNMGLKVNVKGVGKVINQSVMPGESISKGMVVSVTLN</sequence>
<evidence type="ECO:0000256" key="3">
    <source>
        <dbReference type="ARBA" id="ARBA00023136"/>
    </source>
</evidence>
<keyword evidence="6" id="KW-0132">Cell division</keyword>
<accession>A0A2W7RSG4</accession>
<keyword evidence="3 4" id="KW-0472">Membrane</keyword>
<keyword evidence="2" id="KW-0378">Hydrolase</keyword>
<dbReference type="Gene3D" id="3.30.450.330">
    <property type="match status" value="1"/>
</dbReference>
<dbReference type="Pfam" id="PF03793">
    <property type="entry name" value="PASTA"/>
    <property type="match status" value="1"/>
</dbReference>
<keyword evidence="2" id="KW-0121">Carboxypeptidase</keyword>
<proteinExistence type="predicted"/>
<dbReference type="AlphaFoldDB" id="A0A2W7RSG4"/>
<dbReference type="Proteomes" id="UP000249720">
    <property type="component" value="Unassembled WGS sequence"/>
</dbReference>
<dbReference type="Pfam" id="PF00905">
    <property type="entry name" value="Transpeptidase"/>
    <property type="match status" value="1"/>
</dbReference>
<comment type="subcellular location">
    <subcellularLocation>
        <location evidence="1">Membrane</location>
    </subcellularLocation>
</comment>
<keyword evidence="6" id="KW-0131">Cell cycle</keyword>
<dbReference type="PANTHER" id="PTHR30627:SF1">
    <property type="entry name" value="PEPTIDOGLYCAN D,D-TRANSPEPTIDASE FTSI"/>
    <property type="match status" value="1"/>
</dbReference>
<dbReference type="GO" id="GO:0005886">
    <property type="term" value="C:plasma membrane"/>
    <property type="evidence" value="ECO:0007669"/>
    <property type="project" value="TreeGrafter"/>
</dbReference>
<reference evidence="6 7" key="1">
    <citation type="submission" date="2018-06" db="EMBL/GenBank/DDBJ databases">
        <title>Genomic Encyclopedia of Archaeal and Bacterial Type Strains, Phase II (KMG-II): from individual species to whole genera.</title>
        <authorList>
            <person name="Goeker M."/>
        </authorList>
    </citation>
    <scope>NUCLEOTIDE SEQUENCE [LARGE SCALE GENOMIC DNA]</scope>
    <source>
        <strain evidence="6 7">DSM 23241</strain>
    </source>
</reference>
<evidence type="ECO:0000313" key="7">
    <source>
        <dbReference type="Proteomes" id="UP000249720"/>
    </source>
</evidence>
<name>A0A2W7RSG4_9BACT</name>
<keyword evidence="4" id="KW-1133">Transmembrane helix</keyword>
<dbReference type="PROSITE" id="PS51178">
    <property type="entry name" value="PASTA"/>
    <property type="match status" value="1"/>
</dbReference>
<dbReference type="SUPFAM" id="SSF54184">
    <property type="entry name" value="Penicillin-binding protein 2x (pbp-2x), c-terminal domain"/>
    <property type="match status" value="1"/>
</dbReference>
<dbReference type="Pfam" id="PF03717">
    <property type="entry name" value="PBP_dimer"/>
    <property type="match status" value="1"/>
</dbReference>